<sequence>MASDQTVAHVQENTEINRSAGEVVSGPYHNVSLRRVLDVRLTAGLNASIATLIAVFISDMFFSDQVEV</sequence>
<comment type="caution">
    <text evidence="2">The sequence shown here is derived from an EMBL/GenBank/DDBJ whole genome shotgun (WGS) entry which is preliminary data.</text>
</comment>
<evidence type="ECO:0000256" key="1">
    <source>
        <dbReference type="SAM" id="Phobius"/>
    </source>
</evidence>
<protein>
    <submittedName>
        <fullName evidence="2">Uncharacterized protein</fullName>
    </submittedName>
</protein>
<accession>A0A9W4N3T4</accession>
<gene>
    <name evidence="2" type="ORF">PSALAMII_LOCUS789</name>
</gene>
<reference evidence="2" key="1">
    <citation type="submission" date="2021-07" db="EMBL/GenBank/DDBJ databases">
        <authorList>
            <person name="Branca A.L. A."/>
        </authorList>
    </citation>
    <scope>NUCLEOTIDE SEQUENCE</scope>
</reference>
<dbReference type="EMBL" id="CAJVPD010000033">
    <property type="protein sequence ID" value="CAG8254062.1"/>
    <property type="molecule type" value="Genomic_DNA"/>
</dbReference>
<keyword evidence="1" id="KW-0812">Transmembrane</keyword>
<keyword evidence="1" id="KW-1133">Transmembrane helix</keyword>
<keyword evidence="1" id="KW-0472">Membrane</keyword>
<evidence type="ECO:0000313" key="2">
    <source>
        <dbReference type="EMBL" id="CAG8254062.1"/>
    </source>
</evidence>
<dbReference type="OrthoDB" id="270009at2759"/>
<name>A0A9W4N3T4_9EURO</name>
<proteinExistence type="predicted"/>
<evidence type="ECO:0000313" key="3">
    <source>
        <dbReference type="Proteomes" id="UP001152592"/>
    </source>
</evidence>
<dbReference type="Proteomes" id="UP001152592">
    <property type="component" value="Unassembled WGS sequence"/>
</dbReference>
<feature type="transmembrane region" description="Helical" evidence="1">
    <location>
        <begin position="43"/>
        <end position="62"/>
    </location>
</feature>
<dbReference type="AlphaFoldDB" id="A0A9W4N3T4"/>
<organism evidence="2 3">
    <name type="scientific">Penicillium salamii</name>
    <dbReference type="NCBI Taxonomy" id="1612424"/>
    <lineage>
        <taxon>Eukaryota</taxon>
        <taxon>Fungi</taxon>
        <taxon>Dikarya</taxon>
        <taxon>Ascomycota</taxon>
        <taxon>Pezizomycotina</taxon>
        <taxon>Eurotiomycetes</taxon>
        <taxon>Eurotiomycetidae</taxon>
        <taxon>Eurotiales</taxon>
        <taxon>Aspergillaceae</taxon>
        <taxon>Penicillium</taxon>
    </lineage>
</organism>